<organism evidence="2 3">
    <name type="scientific">Thauera humireducens</name>
    <dbReference type="NCBI Taxonomy" id="1134435"/>
    <lineage>
        <taxon>Bacteria</taxon>
        <taxon>Pseudomonadati</taxon>
        <taxon>Pseudomonadota</taxon>
        <taxon>Betaproteobacteria</taxon>
        <taxon>Rhodocyclales</taxon>
        <taxon>Zoogloeaceae</taxon>
        <taxon>Thauera</taxon>
    </lineage>
</organism>
<proteinExistence type="predicted"/>
<feature type="domain" description="Xylose isomerase-like TIM barrel" evidence="1">
    <location>
        <begin position="27"/>
        <end position="265"/>
    </location>
</feature>
<dbReference type="AlphaFoldDB" id="A0A127K960"/>
<evidence type="ECO:0000259" key="1">
    <source>
        <dbReference type="Pfam" id="PF01261"/>
    </source>
</evidence>
<dbReference type="RefSeq" id="WP_048707886.1">
    <property type="nucleotide sequence ID" value="NZ_CP014646.1"/>
</dbReference>
<dbReference type="InterPro" id="IPR050312">
    <property type="entry name" value="IolE/XylAMocC-like"/>
</dbReference>
<dbReference type="InterPro" id="IPR013022">
    <property type="entry name" value="Xyl_isomerase-like_TIM-brl"/>
</dbReference>
<evidence type="ECO:0000313" key="3">
    <source>
        <dbReference type="Proteomes" id="UP000036902"/>
    </source>
</evidence>
<evidence type="ECO:0000313" key="2">
    <source>
        <dbReference type="EMBL" id="AMO38489.1"/>
    </source>
</evidence>
<reference evidence="3" key="1">
    <citation type="submission" date="2016-03" db="EMBL/GenBank/DDBJ databases">
        <authorList>
            <person name="Ma C."/>
            <person name="Zhou S."/>
            <person name="Yang G."/>
        </authorList>
    </citation>
    <scope>NUCLEOTIDE SEQUENCE [LARGE SCALE GENOMIC DNA]</scope>
    <source>
        <strain evidence="3">SgZ-1</strain>
    </source>
</reference>
<keyword evidence="3" id="KW-1185">Reference proteome</keyword>
<dbReference type="SUPFAM" id="SSF51658">
    <property type="entry name" value="Xylose isomerase-like"/>
    <property type="match status" value="1"/>
</dbReference>
<dbReference type="Pfam" id="PF01261">
    <property type="entry name" value="AP_endonuc_2"/>
    <property type="match status" value="1"/>
</dbReference>
<dbReference type="GO" id="GO:0016853">
    <property type="term" value="F:isomerase activity"/>
    <property type="evidence" value="ECO:0007669"/>
    <property type="project" value="UniProtKB-KW"/>
</dbReference>
<accession>A0A127K960</accession>
<dbReference type="Gene3D" id="3.20.20.150">
    <property type="entry name" value="Divalent-metal-dependent TIM barrel enzymes"/>
    <property type="match status" value="1"/>
</dbReference>
<dbReference type="Proteomes" id="UP000036902">
    <property type="component" value="Chromosome"/>
</dbReference>
<dbReference type="PANTHER" id="PTHR12110">
    <property type="entry name" value="HYDROXYPYRUVATE ISOMERASE"/>
    <property type="match status" value="1"/>
</dbReference>
<dbReference type="STRING" id="1134435.AC731_016995"/>
<dbReference type="PANTHER" id="PTHR12110:SF48">
    <property type="entry name" value="BLL3656 PROTEIN"/>
    <property type="match status" value="1"/>
</dbReference>
<protein>
    <submittedName>
        <fullName evidence="2">Xylose isomerase</fullName>
    </submittedName>
</protein>
<gene>
    <name evidence="2" type="ORF">AC731_016995</name>
</gene>
<dbReference type="EMBL" id="CP014646">
    <property type="protein sequence ID" value="AMO38489.1"/>
    <property type="molecule type" value="Genomic_DNA"/>
</dbReference>
<dbReference type="KEGG" id="thu:AC731_016995"/>
<keyword evidence="2" id="KW-0413">Isomerase</keyword>
<sequence>MIPTPALPPFSPSQLTALDHKPPQLVELAARCGYSHAGIRLLPAAPGGAAYPLMDDEALLRETLARIADTGVKIFDLEMIRLNADFDPAQYTRFFEVGQRLGAQCILVACDDADRARLIDSYARLCEAAKPYGLSGDLEFMPWTAAPGIHDAIEIISAARPDNGGILIDALHFDRSGGTLADLDGLPREWLHYAQICDGPAERPTTTEGLIHAARCERLLPGEGAINLAGIWKSLPADLPVGVEIPNDARVPLVGVEHWARSALEAAKAIVIHARTAA</sequence>
<name>A0A127K960_9RHOO</name>
<dbReference type="InterPro" id="IPR036237">
    <property type="entry name" value="Xyl_isomerase-like_sf"/>
</dbReference>